<accession>A0A5T2CVN5</accession>
<evidence type="ECO:0000313" key="1">
    <source>
        <dbReference type="EMBL" id="EAM0448059.1"/>
    </source>
</evidence>
<dbReference type="AlphaFoldDB" id="A0A5T2CVN5"/>
<dbReference type="RefSeq" id="WP_002861657.1">
    <property type="nucleotide sequence ID" value="NZ_BTES01000006.1"/>
</dbReference>
<comment type="caution">
    <text evidence="1">The sequence shown here is derived from an EMBL/GenBank/DDBJ whole genome shotgun (WGS) entry which is preliminary data.</text>
</comment>
<protein>
    <submittedName>
        <fullName evidence="1">Uncharacterized protein</fullName>
    </submittedName>
</protein>
<sequence length="99" mass="11786">MQYDFNLEHLFSCKKWQEVLKCLPFLKCIVMGVSRKFIASHFVLKIEYFIKLQIAKPTRIPQTNPNNNGITFSLFSRKLKNISIIKNLFNLNYNIKESW</sequence>
<dbReference type="EMBL" id="AACTJP010000027">
    <property type="protein sequence ID" value="EAM0448059.1"/>
    <property type="molecule type" value="Genomic_DNA"/>
</dbReference>
<gene>
    <name evidence="1" type="ORF">D3H84_08440</name>
</gene>
<name>A0A5T2CVN5_CAMCO</name>
<proteinExistence type="predicted"/>
<reference evidence="1" key="1">
    <citation type="submission" date="2018-09" db="EMBL/GenBank/DDBJ databases">
        <authorList>
            <consortium name="NARMS: The National Antimicrobial Resistance Monitoring System"/>
        </authorList>
    </citation>
    <scope>NUCLEOTIDE SEQUENCE</scope>
    <source>
        <strain evidence="1">FSIS11813124</strain>
    </source>
</reference>
<organism evidence="1">
    <name type="scientific">Campylobacter coli</name>
    <dbReference type="NCBI Taxonomy" id="195"/>
    <lineage>
        <taxon>Bacteria</taxon>
        <taxon>Pseudomonadati</taxon>
        <taxon>Campylobacterota</taxon>
        <taxon>Epsilonproteobacteria</taxon>
        <taxon>Campylobacterales</taxon>
        <taxon>Campylobacteraceae</taxon>
        <taxon>Campylobacter</taxon>
    </lineage>
</organism>